<dbReference type="RefSeq" id="WP_161477629.1">
    <property type="nucleotide sequence ID" value="NZ_WXEW01000001.1"/>
</dbReference>
<dbReference type="Gene3D" id="2.120.10.30">
    <property type="entry name" value="TolB, C-terminal domain"/>
    <property type="match status" value="1"/>
</dbReference>
<proteinExistence type="predicted"/>
<feature type="compositionally biased region" description="Basic and acidic residues" evidence="1">
    <location>
        <begin position="352"/>
        <end position="364"/>
    </location>
</feature>
<feature type="region of interest" description="Disordered" evidence="1">
    <location>
        <begin position="339"/>
        <end position="372"/>
    </location>
</feature>
<dbReference type="Proteomes" id="UP000479526">
    <property type="component" value="Unassembled WGS sequence"/>
</dbReference>
<protein>
    <recommendedName>
        <fullName evidence="4">WD40 repeat domain-containing protein</fullName>
    </recommendedName>
</protein>
<dbReference type="EMBL" id="WXEW01000001">
    <property type="protein sequence ID" value="NAS20075.1"/>
    <property type="molecule type" value="Genomic_DNA"/>
</dbReference>
<comment type="caution">
    <text evidence="2">The sequence shown here is derived from an EMBL/GenBank/DDBJ whole genome shotgun (WGS) entry which is preliminary data.</text>
</comment>
<name>A0A7C9NB41_9ACTN</name>
<dbReference type="InterPro" id="IPR011042">
    <property type="entry name" value="6-blade_b-propeller_TolB-like"/>
</dbReference>
<gene>
    <name evidence="2" type="ORF">GT755_00060</name>
</gene>
<evidence type="ECO:0000256" key="1">
    <source>
        <dbReference type="SAM" id="MobiDB-lite"/>
    </source>
</evidence>
<dbReference type="InterPro" id="IPR011044">
    <property type="entry name" value="Quino_amine_DH_bsu"/>
</dbReference>
<evidence type="ECO:0000313" key="3">
    <source>
        <dbReference type="Proteomes" id="UP000479526"/>
    </source>
</evidence>
<organism evidence="2 3">
    <name type="scientific">Herbidospora solisilvae</name>
    <dbReference type="NCBI Taxonomy" id="2696284"/>
    <lineage>
        <taxon>Bacteria</taxon>
        <taxon>Bacillati</taxon>
        <taxon>Actinomycetota</taxon>
        <taxon>Actinomycetes</taxon>
        <taxon>Streptosporangiales</taxon>
        <taxon>Streptosporangiaceae</taxon>
        <taxon>Herbidospora</taxon>
    </lineage>
</organism>
<dbReference type="AlphaFoldDB" id="A0A7C9NB41"/>
<evidence type="ECO:0000313" key="2">
    <source>
        <dbReference type="EMBL" id="NAS20075.1"/>
    </source>
</evidence>
<sequence>MFTAPKRRFLSPAVVTAGIALVVLVAVGGVGTPEQSATPDPAPDPGPGPSTFTLVGTDVVVHERAADPMSLATFSFYSDRWDLHYRPPGMATFLSVAYFRVAPNPAHDQVAKIPFVYEGDKVHSVEITRLSDGVTVTVPTIPATLTPIFLDWSPSGGKLLFTSMKISESGKRQAQGFVVVDVATRTAQTVEVPDLNSEDAFGWAGTDDQIAFVIGEDKGPTPYIYDLRGKVLRTLPHTGTGLDDPRDLFSAGGRAFVARCPAHQLAHCVWDTATGTVLHEFESACDKMLGWWDATHLYCTAMPVDGKSGVVVIDLTGATTQTLITASYEETEDLYLKGAYQPRAATGPRPSQGDDHRDSPDRHQANANLPSG</sequence>
<accession>A0A7C9NB41</accession>
<keyword evidence="3" id="KW-1185">Reference proteome</keyword>
<evidence type="ECO:0008006" key="4">
    <source>
        <dbReference type="Google" id="ProtNLM"/>
    </source>
</evidence>
<dbReference type="SUPFAM" id="SSF50969">
    <property type="entry name" value="YVTN repeat-like/Quinoprotein amine dehydrogenase"/>
    <property type="match status" value="1"/>
</dbReference>
<reference evidence="2 3" key="1">
    <citation type="submission" date="2020-01" db="EMBL/GenBank/DDBJ databases">
        <title>Herbidospora sp. NEAU-GS84 nov., a novel actinomycete isolated from soil.</title>
        <authorList>
            <person name="Han L."/>
        </authorList>
    </citation>
    <scope>NUCLEOTIDE SEQUENCE [LARGE SCALE GENOMIC DNA]</scope>
    <source>
        <strain evidence="2 3">NEAU-GS84</strain>
    </source>
</reference>